<evidence type="ECO:0000313" key="2">
    <source>
        <dbReference type="Proteomes" id="UP001057402"/>
    </source>
</evidence>
<organism evidence="1 2">
    <name type="scientific">Melastoma candidum</name>
    <dbReference type="NCBI Taxonomy" id="119954"/>
    <lineage>
        <taxon>Eukaryota</taxon>
        <taxon>Viridiplantae</taxon>
        <taxon>Streptophyta</taxon>
        <taxon>Embryophyta</taxon>
        <taxon>Tracheophyta</taxon>
        <taxon>Spermatophyta</taxon>
        <taxon>Magnoliopsida</taxon>
        <taxon>eudicotyledons</taxon>
        <taxon>Gunneridae</taxon>
        <taxon>Pentapetalae</taxon>
        <taxon>rosids</taxon>
        <taxon>malvids</taxon>
        <taxon>Myrtales</taxon>
        <taxon>Melastomataceae</taxon>
        <taxon>Melastomatoideae</taxon>
        <taxon>Melastomateae</taxon>
        <taxon>Melastoma</taxon>
    </lineage>
</organism>
<gene>
    <name evidence="1" type="ORF">MLD38_035518</name>
</gene>
<comment type="caution">
    <text evidence="1">The sequence shown here is derived from an EMBL/GenBank/DDBJ whole genome shotgun (WGS) entry which is preliminary data.</text>
</comment>
<dbReference type="Proteomes" id="UP001057402">
    <property type="component" value="Chromosome 11"/>
</dbReference>
<sequence>MTKSGLFVGLGIFLPSDINSRRQRALASYGHHGRRRSTREIGRPRPVGTNRRVVLRGHGDVLRGDPSRPYAGVPPPSAFFFQSLHVPEILGRRRVFRCIRRLLLPPLDPPRRWELGFGRAAEFVGYQGRSFSGGRRWCSLFP</sequence>
<evidence type="ECO:0000313" key="1">
    <source>
        <dbReference type="EMBL" id="KAI4310547.1"/>
    </source>
</evidence>
<accession>A0ACB9LGD4</accession>
<proteinExistence type="predicted"/>
<protein>
    <submittedName>
        <fullName evidence="1">Uncharacterized protein</fullName>
    </submittedName>
</protein>
<keyword evidence="2" id="KW-1185">Reference proteome</keyword>
<dbReference type="EMBL" id="CM042890">
    <property type="protein sequence ID" value="KAI4310547.1"/>
    <property type="molecule type" value="Genomic_DNA"/>
</dbReference>
<name>A0ACB9LGD4_9MYRT</name>
<reference evidence="2" key="1">
    <citation type="journal article" date="2023" name="Front. Plant Sci.">
        <title>Chromosomal-level genome assembly of Melastoma candidum provides insights into trichome evolution.</title>
        <authorList>
            <person name="Zhong Y."/>
            <person name="Wu W."/>
            <person name="Sun C."/>
            <person name="Zou P."/>
            <person name="Liu Y."/>
            <person name="Dai S."/>
            <person name="Zhou R."/>
        </authorList>
    </citation>
    <scope>NUCLEOTIDE SEQUENCE [LARGE SCALE GENOMIC DNA]</scope>
</reference>